<dbReference type="FunFam" id="3.80.10.10:FF:000602">
    <property type="entry name" value="F-box domain containing protein, expressed"/>
    <property type="match status" value="1"/>
</dbReference>
<dbReference type="PANTHER" id="PTHR34223:SF26">
    <property type="entry name" value="OS02G0188900 PROTEIN"/>
    <property type="match status" value="1"/>
</dbReference>
<dbReference type="InterPro" id="IPR053781">
    <property type="entry name" value="F-box_AtFBL13-like"/>
</dbReference>
<dbReference type="InterPro" id="IPR032675">
    <property type="entry name" value="LRR_dom_sf"/>
</dbReference>
<dbReference type="Gene3D" id="3.80.10.10">
    <property type="entry name" value="Ribonuclease Inhibitor"/>
    <property type="match status" value="1"/>
</dbReference>
<dbReference type="SUPFAM" id="SSF52047">
    <property type="entry name" value="RNI-like"/>
    <property type="match status" value="3"/>
</dbReference>
<dbReference type="HOGENOM" id="CLU_241843_0_0_1"/>
<protein>
    <recommendedName>
        <fullName evidence="1">F-box domain-containing protein</fullName>
    </recommendedName>
</protein>
<feature type="domain" description="F-box" evidence="1">
    <location>
        <begin position="308"/>
        <end position="344"/>
    </location>
</feature>
<dbReference type="CDD" id="cd22160">
    <property type="entry name" value="F-box_AtFBL13-like"/>
    <property type="match status" value="3"/>
</dbReference>
<dbReference type="PANTHER" id="PTHR34223">
    <property type="entry name" value="OS11G0201299 PROTEIN"/>
    <property type="match status" value="1"/>
</dbReference>
<evidence type="ECO:0000259" key="1">
    <source>
        <dbReference type="PROSITE" id="PS50181"/>
    </source>
</evidence>
<reference evidence="2" key="2">
    <citation type="submission" date="2015-03" db="UniProtKB">
        <authorList>
            <consortium name="EnsemblPlants"/>
        </authorList>
    </citation>
    <scope>IDENTIFICATION</scope>
</reference>
<feature type="domain" description="F-box" evidence="1">
    <location>
        <begin position="1162"/>
        <end position="1212"/>
    </location>
</feature>
<sequence length="1591" mass="181277">MRASVDANRWISHALQKQAIEVVVMSYPLQLNHTVFTSRYLRRIGFSRVSLDQGFFKQLDVGCPVLDDLFLHWCTIADDKISSQTLKVLTIDGTQFSMENKTTISTPSVTSLTLSCLEGCTPILNNMPLLMTASVSVTCLKYVVEFEVDFGFDANDLRHNLWSLSAAKKLEFIYEADNQKQFAVVSGIHQCVNMALGQWCLDTNFYPLIVFLQNSPRLEKLTLKLARCNWEKSPRIFGELTERSFTCILRLLKLYAWRMIPRSSLPRTRTTCSTKRLCDALGFQPAMEAPPVKRGWRIMAPAHAGGREDRLSDLPEGVLHRLMSFLDSRQAVRTCVLSRRWRDVWRTVPRVHADFCDFTLNWTSDDDEVDEAAVAEDEVVFNRFVNRLLELRDPNASIRSFFLRFCRSDGGDDGSAEGNRWISYALQKNVRVLEVAVLSYALELDHSVFSSRYLKTIDFSNVVMDQGFFKQLEMGCPELEELFLDECFIVDDEISSQTLKVLALDATHFCCGFKTSISSPSITSLGLHYPMSGKPVLNDMEALVSASLLLCHVEDDDFDASDLRDYLWSLYNVEILDFSYHGKKSDSRSMVSGCQLLWTNRLPSELTNIGEANPRTRNGKLQRIIGQIEERSFTCEHLTSVEVICLEDDPLVNDVVNFFVNSGMSSVQIHIKKWSQTGFHARHLFDERRLSGCSAAMEEPPGKKGPAMDPAQDSGRDWLSGLPEGVLHRIMSFLDSRQAVRTCVLSRRWRDLWRSVPRVHADIYDFTPDGTIDGEGEEDVEEAEVVVVFNRFVNRLLERRDPTASIETFFFRCCIPDEDDDGSADANRWISYGLQKNAWFLEVVVQLNSLELDRSVFNSIYLRRIAFGNVFMDQGFFKQLQMGCPALERLYLDDCIVADDEISSNTLKVLTFDTTEFCYEHRISISTPTVTTLALRNTICGKPVLKDVASLVSASVVLYCVESGDFDANDLRHYLWSFSHVKDLIFSYQGKKLTIENNLQWCPKFFNLVGLTLGKWCLNANFYALIVFLQNSPRLEKLTLILAEDNCKTSEVFIGELEERSFTCEHLTSVEVKCWEDDPLVINVVDFFVGSGMSSSQIHIEYEDEDEDQFHIESDGMFGFEFEYEDEDEDEDEFQSTHDTCSTNGLRGRGSDTMFTRDAPSTDMISGLPEGVLHRIMSFLSLREAVQTCVLSRRWRNLWLSMPLINADYKQFFEMTDTKAGYDEALAVAVPMFKRFVNRLLELRDPVASIDKFCLWYSISDDNEDDTESQDAAANRWISQALQKKARVVEVYGDLVFADLYPLVIDHSVFTSSYLTKVVFSNVLLEDGFFKQLESGCPALEDLSLDDCIISSDEISSQTLKVLTIKDTKFSMEHKTSINTPSVTSLTLWRPAHGIVVLKDMASVVTASVKPSEFIDEFDARGLRQYLWALSGVKNLEFYYLGENTPRLEKLTLKLHPFRYQQPRIIGELTERSFTCGHLKIVEVMCSENDPLVNNLVDFFLFPLSNFYHSETHFPRAPPVRRKASACTTTMEGSLCKVVRYTDPWDAPGTDRLSALLDDVILHIMFFMNARQVVQTCVLSRPLALHALHQC</sequence>
<dbReference type="Gene3D" id="1.20.1280.50">
    <property type="match status" value="3"/>
</dbReference>
<evidence type="ECO:0000313" key="3">
    <source>
        <dbReference type="Proteomes" id="UP000026960"/>
    </source>
</evidence>
<dbReference type="SUPFAM" id="SSF81383">
    <property type="entry name" value="F-box domain"/>
    <property type="match status" value="3"/>
</dbReference>
<dbReference type="InterPro" id="IPR001810">
    <property type="entry name" value="F-box_dom"/>
</dbReference>
<name>A0A0D3HAT1_9ORYZ</name>
<dbReference type="PROSITE" id="PS50181">
    <property type="entry name" value="FBOX"/>
    <property type="match status" value="3"/>
</dbReference>
<keyword evidence="3" id="KW-1185">Reference proteome</keyword>
<dbReference type="STRING" id="65489.A0A0D3HAT1"/>
<evidence type="ECO:0000313" key="2">
    <source>
        <dbReference type="EnsemblPlants" id="OBART10G01260.1"/>
    </source>
</evidence>
<proteinExistence type="predicted"/>
<dbReference type="FunFam" id="1.20.1280.50:FF:000113">
    <property type="entry name" value="F-box domain containing protein, expressed"/>
    <property type="match status" value="1"/>
</dbReference>
<dbReference type="Gramene" id="OBART10G01260.1">
    <property type="protein sequence ID" value="OBART10G01260.1"/>
    <property type="gene ID" value="OBART10G01260"/>
</dbReference>
<dbReference type="FunFam" id="3.80.10.10:FF:001137">
    <property type="entry name" value="F-box domain containing protein, expressed"/>
    <property type="match status" value="2"/>
</dbReference>
<feature type="domain" description="F-box" evidence="1">
    <location>
        <begin position="716"/>
        <end position="763"/>
    </location>
</feature>
<accession>A0A0D3HAT1</accession>
<dbReference type="PaxDb" id="65489-OBART10G01260.1"/>
<dbReference type="InterPro" id="IPR036047">
    <property type="entry name" value="F-box-like_dom_sf"/>
</dbReference>
<reference evidence="2" key="1">
    <citation type="journal article" date="2009" name="Rice">
        <title>De Novo Next Generation Sequencing of Plant Genomes.</title>
        <authorList>
            <person name="Rounsley S."/>
            <person name="Marri P.R."/>
            <person name="Yu Y."/>
            <person name="He R."/>
            <person name="Sisneros N."/>
            <person name="Goicoechea J.L."/>
            <person name="Lee S.J."/>
            <person name="Angelova A."/>
            <person name="Kudrna D."/>
            <person name="Luo M."/>
            <person name="Affourtit J."/>
            <person name="Desany B."/>
            <person name="Knight J."/>
            <person name="Niazi F."/>
            <person name="Egholm M."/>
            <person name="Wing R.A."/>
        </authorList>
    </citation>
    <scope>NUCLEOTIDE SEQUENCE [LARGE SCALE GENOMIC DNA]</scope>
    <source>
        <strain evidence="2">cv. IRGC 105608</strain>
    </source>
</reference>
<organism evidence="2">
    <name type="scientific">Oryza barthii</name>
    <dbReference type="NCBI Taxonomy" id="65489"/>
    <lineage>
        <taxon>Eukaryota</taxon>
        <taxon>Viridiplantae</taxon>
        <taxon>Streptophyta</taxon>
        <taxon>Embryophyta</taxon>
        <taxon>Tracheophyta</taxon>
        <taxon>Spermatophyta</taxon>
        <taxon>Magnoliopsida</taxon>
        <taxon>Liliopsida</taxon>
        <taxon>Poales</taxon>
        <taxon>Poaceae</taxon>
        <taxon>BOP clade</taxon>
        <taxon>Oryzoideae</taxon>
        <taxon>Oryzeae</taxon>
        <taxon>Oryzinae</taxon>
        <taxon>Oryza</taxon>
    </lineage>
</organism>
<dbReference type="Proteomes" id="UP000026960">
    <property type="component" value="Chromosome 10"/>
</dbReference>
<dbReference type="FunFam" id="1.20.1280.50:FF:000063">
    <property type="entry name" value="F-box domain containing protein, expressed"/>
    <property type="match status" value="2"/>
</dbReference>
<dbReference type="eggNOG" id="ENOG502RYTW">
    <property type="taxonomic scope" value="Eukaryota"/>
</dbReference>
<dbReference type="SMART" id="SM00256">
    <property type="entry name" value="FBOX"/>
    <property type="match status" value="3"/>
</dbReference>
<dbReference type="Pfam" id="PF00646">
    <property type="entry name" value="F-box"/>
    <property type="match status" value="3"/>
</dbReference>
<dbReference type="EnsemblPlants" id="OBART10G01260.1">
    <property type="protein sequence ID" value="OBART10G01260.1"/>
    <property type="gene ID" value="OBART10G01260"/>
</dbReference>
<dbReference type="InterPro" id="IPR053197">
    <property type="entry name" value="F-box_SCFL_complex_component"/>
</dbReference>